<feature type="signal peptide" evidence="4">
    <location>
        <begin position="1"/>
        <end position="37"/>
    </location>
</feature>
<dbReference type="InterPro" id="IPR020818">
    <property type="entry name" value="Chaperonin_GroES"/>
</dbReference>
<sequence>MGISKPLRDCSPRGIMARAPMLLLLGLGAQLLQPSDCLWVASLRPARSLRAPSPRAQVGVSRDIQPLRDNVLVEISTVPVATAMGILLPTMYETDDDFDVARDLEVRKGTVLAVGPGSFNQKGELTPVTNVKPGDTVIVGPRGGVKLQEAGKTVAESSLYMFTADQLWSRLDMS</sequence>
<dbReference type="PANTHER" id="PTHR10772:SF0">
    <property type="entry name" value="10 KDA HEAT SHOCK PROTEIN, MITOCHONDRIAL"/>
    <property type="match status" value="1"/>
</dbReference>
<dbReference type="CDD" id="cd00320">
    <property type="entry name" value="cpn10"/>
    <property type="match status" value="1"/>
</dbReference>
<proteinExistence type="inferred from homology"/>
<evidence type="ECO:0000313" key="6">
    <source>
        <dbReference type="Proteomes" id="UP001515480"/>
    </source>
</evidence>
<dbReference type="InterPro" id="IPR011032">
    <property type="entry name" value="GroES-like_sf"/>
</dbReference>
<feature type="chain" id="PRO_5044212270" description="10 kDa chaperonin" evidence="4">
    <location>
        <begin position="38"/>
        <end position="174"/>
    </location>
</feature>
<evidence type="ECO:0000256" key="1">
    <source>
        <dbReference type="ARBA" id="ARBA00006975"/>
    </source>
</evidence>
<dbReference type="InterPro" id="IPR037124">
    <property type="entry name" value="Chaperonin_GroES_sf"/>
</dbReference>
<accession>A0AB34J3E5</accession>
<evidence type="ECO:0000256" key="3">
    <source>
        <dbReference type="RuleBase" id="RU003479"/>
    </source>
</evidence>
<keyword evidence="6" id="KW-1185">Reference proteome</keyword>
<dbReference type="GO" id="GO:0046872">
    <property type="term" value="F:metal ion binding"/>
    <property type="evidence" value="ECO:0007669"/>
    <property type="project" value="TreeGrafter"/>
</dbReference>
<dbReference type="GO" id="GO:0051087">
    <property type="term" value="F:protein-folding chaperone binding"/>
    <property type="evidence" value="ECO:0007669"/>
    <property type="project" value="TreeGrafter"/>
</dbReference>
<dbReference type="GO" id="GO:0044183">
    <property type="term" value="F:protein folding chaperone"/>
    <property type="evidence" value="ECO:0007669"/>
    <property type="project" value="InterPro"/>
</dbReference>
<dbReference type="Proteomes" id="UP001515480">
    <property type="component" value="Unassembled WGS sequence"/>
</dbReference>
<comment type="similarity">
    <text evidence="1 3">Belongs to the GroES chaperonin family.</text>
</comment>
<dbReference type="GO" id="GO:0005739">
    <property type="term" value="C:mitochondrion"/>
    <property type="evidence" value="ECO:0007669"/>
    <property type="project" value="TreeGrafter"/>
</dbReference>
<comment type="caution">
    <text evidence="5">The sequence shown here is derived from an EMBL/GenBank/DDBJ whole genome shotgun (WGS) entry which is preliminary data.</text>
</comment>
<dbReference type="GO" id="GO:0005524">
    <property type="term" value="F:ATP binding"/>
    <property type="evidence" value="ECO:0007669"/>
    <property type="project" value="InterPro"/>
</dbReference>
<organism evidence="5 6">
    <name type="scientific">Prymnesium parvum</name>
    <name type="common">Toxic golden alga</name>
    <dbReference type="NCBI Taxonomy" id="97485"/>
    <lineage>
        <taxon>Eukaryota</taxon>
        <taxon>Haptista</taxon>
        <taxon>Haptophyta</taxon>
        <taxon>Prymnesiophyceae</taxon>
        <taxon>Prymnesiales</taxon>
        <taxon>Prymnesiaceae</taxon>
        <taxon>Prymnesium</taxon>
    </lineage>
</organism>
<keyword evidence="2 3" id="KW-0143">Chaperone</keyword>
<dbReference type="PRINTS" id="PR00297">
    <property type="entry name" value="CHAPERONIN10"/>
</dbReference>
<keyword evidence="4" id="KW-0732">Signal</keyword>
<reference evidence="5 6" key="1">
    <citation type="journal article" date="2024" name="Science">
        <title>Giant polyketide synthase enzymes in the biosynthesis of giant marine polyether toxins.</title>
        <authorList>
            <person name="Fallon T.R."/>
            <person name="Shende V.V."/>
            <person name="Wierzbicki I.H."/>
            <person name="Pendleton A.L."/>
            <person name="Watervoot N.F."/>
            <person name="Auber R.P."/>
            <person name="Gonzalez D.J."/>
            <person name="Wisecaver J.H."/>
            <person name="Moore B.S."/>
        </authorList>
    </citation>
    <scope>NUCLEOTIDE SEQUENCE [LARGE SCALE GENOMIC DNA]</scope>
    <source>
        <strain evidence="5 6">12B1</strain>
    </source>
</reference>
<dbReference type="GO" id="GO:0051082">
    <property type="term" value="F:unfolded protein binding"/>
    <property type="evidence" value="ECO:0007669"/>
    <property type="project" value="TreeGrafter"/>
</dbReference>
<dbReference type="EMBL" id="JBGBPQ010000014">
    <property type="protein sequence ID" value="KAL1511436.1"/>
    <property type="molecule type" value="Genomic_DNA"/>
</dbReference>
<evidence type="ECO:0000256" key="4">
    <source>
        <dbReference type="SAM" id="SignalP"/>
    </source>
</evidence>
<evidence type="ECO:0008006" key="7">
    <source>
        <dbReference type="Google" id="ProtNLM"/>
    </source>
</evidence>
<dbReference type="SUPFAM" id="SSF50129">
    <property type="entry name" value="GroES-like"/>
    <property type="match status" value="1"/>
</dbReference>
<dbReference type="Pfam" id="PF00166">
    <property type="entry name" value="Cpn10"/>
    <property type="match status" value="1"/>
</dbReference>
<protein>
    <recommendedName>
        <fullName evidence="7">10 kDa chaperonin</fullName>
    </recommendedName>
</protein>
<evidence type="ECO:0000313" key="5">
    <source>
        <dbReference type="EMBL" id="KAL1511436.1"/>
    </source>
</evidence>
<evidence type="ECO:0000256" key="2">
    <source>
        <dbReference type="ARBA" id="ARBA00023186"/>
    </source>
</evidence>
<dbReference type="SMART" id="SM00883">
    <property type="entry name" value="Cpn10"/>
    <property type="match status" value="1"/>
</dbReference>
<dbReference type="Gene3D" id="2.30.33.40">
    <property type="entry name" value="GroES chaperonin"/>
    <property type="match status" value="1"/>
</dbReference>
<gene>
    <name evidence="5" type="ORF">AB1Y20_006235</name>
</gene>
<dbReference type="PANTHER" id="PTHR10772">
    <property type="entry name" value="10 KDA HEAT SHOCK PROTEIN"/>
    <property type="match status" value="1"/>
</dbReference>
<dbReference type="AlphaFoldDB" id="A0AB34J3E5"/>
<name>A0AB34J3E5_PRYPA</name>